<gene>
    <name evidence="2" type="primary">LOC106780602</name>
</gene>
<name>A0A1S3W1G4_VIGRR</name>
<protein>
    <submittedName>
        <fullName evidence="2">Uncharacterized protein LOC106780602</fullName>
    </submittedName>
</protein>
<dbReference type="PANTHER" id="PTHR33067">
    <property type="entry name" value="RNA-DIRECTED DNA POLYMERASE-RELATED"/>
    <property type="match status" value="1"/>
</dbReference>
<dbReference type="RefSeq" id="XP_014524386.1">
    <property type="nucleotide sequence ID" value="XM_014668900.1"/>
</dbReference>
<dbReference type="Pfam" id="PF13650">
    <property type="entry name" value="Asp_protease_2"/>
    <property type="match status" value="1"/>
</dbReference>
<dbReference type="SUPFAM" id="SSF50630">
    <property type="entry name" value="Acid proteases"/>
    <property type="match status" value="1"/>
</dbReference>
<keyword evidence="1" id="KW-1185">Reference proteome</keyword>
<dbReference type="Proteomes" id="UP000087766">
    <property type="component" value="Chromosome 2"/>
</dbReference>
<dbReference type="InterPro" id="IPR021109">
    <property type="entry name" value="Peptidase_aspartic_dom_sf"/>
</dbReference>
<dbReference type="KEGG" id="vra:106780602"/>
<reference evidence="2" key="2">
    <citation type="submission" date="2025-08" db="UniProtKB">
        <authorList>
            <consortium name="RefSeq"/>
        </authorList>
    </citation>
    <scope>IDENTIFICATION</scope>
    <source>
        <tissue evidence="2">Leaf</tissue>
    </source>
</reference>
<sequence>MNYPPKEKDPGCLTIPCVLNGCDIGEAMIDSGASINMLPKKFVTKYKGMVLKPSNVTVTMADGSIIEPLGMVKNVVVRVEQLELLVNFIVMNVENEEKIPVILGRPFMAT</sequence>
<proteinExistence type="predicted"/>
<evidence type="ECO:0000313" key="1">
    <source>
        <dbReference type="Proteomes" id="UP000087766"/>
    </source>
</evidence>
<dbReference type="GeneID" id="106780602"/>
<reference evidence="1" key="1">
    <citation type="journal article" date="2014" name="Nat. Commun.">
        <title>Genome sequence of mungbean and insights into evolution within Vigna species.</title>
        <authorList>
            <person name="Kang Y.J."/>
            <person name="Kim S.K."/>
            <person name="Kim M.Y."/>
            <person name="Lestari P."/>
            <person name="Kim K.H."/>
            <person name="Ha B.K."/>
            <person name="Jun T.H."/>
            <person name="Hwang W.J."/>
            <person name="Lee T."/>
            <person name="Lee J."/>
            <person name="Shim S."/>
            <person name="Yoon M.Y."/>
            <person name="Jang Y.E."/>
            <person name="Han K.S."/>
            <person name="Taeprayoon P."/>
            <person name="Yoon N."/>
            <person name="Somta P."/>
            <person name="Tanya P."/>
            <person name="Kim K.S."/>
            <person name="Gwag J.G."/>
            <person name="Moon J.K."/>
            <person name="Lee Y.H."/>
            <person name="Park B.S."/>
            <person name="Bombarely A."/>
            <person name="Doyle J.J."/>
            <person name="Jackson S.A."/>
            <person name="Schafleitner R."/>
            <person name="Srinives P."/>
            <person name="Varshney R.K."/>
            <person name="Lee S.H."/>
        </authorList>
    </citation>
    <scope>NUCLEOTIDE SEQUENCE [LARGE SCALE GENOMIC DNA]</scope>
    <source>
        <strain evidence="1">cv. VC1973A</strain>
    </source>
</reference>
<dbReference type="CDD" id="cd00303">
    <property type="entry name" value="retropepsin_like"/>
    <property type="match status" value="1"/>
</dbReference>
<evidence type="ECO:0000313" key="2">
    <source>
        <dbReference type="RefSeq" id="XP_014524386.1"/>
    </source>
</evidence>
<dbReference type="OrthoDB" id="778454at2759"/>
<dbReference type="Gene3D" id="2.40.70.10">
    <property type="entry name" value="Acid Proteases"/>
    <property type="match status" value="1"/>
</dbReference>
<dbReference type="AlphaFoldDB" id="A0A1S3W1G4"/>
<organism evidence="1 2">
    <name type="scientific">Vigna radiata var. radiata</name>
    <name type="common">Mung bean</name>
    <name type="synonym">Phaseolus aureus</name>
    <dbReference type="NCBI Taxonomy" id="3916"/>
    <lineage>
        <taxon>Eukaryota</taxon>
        <taxon>Viridiplantae</taxon>
        <taxon>Streptophyta</taxon>
        <taxon>Embryophyta</taxon>
        <taxon>Tracheophyta</taxon>
        <taxon>Spermatophyta</taxon>
        <taxon>Magnoliopsida</taxon>
        <taxon>eudicotyledons</taxon>
        <taxon>Gunneridae</taxon>
        <taxon>Pentapetalae</taxon>
        <taxon>rosids</taxon>
        <taxon>fabids</taxon>
        <taxon>Fabales</taxon>
        <taxon>Fabaceae</taxon>
        <taxon>Papilionoideae</taxon>
        <taxon>50 kb inversion clade</taxon>
        <taxon>NPAAA clade</taxon>
        <taxon>indigoferoid/millettioid clade</taxon>
        <taxon>Phaseoleae</taxon>
        <taxon>Vigna</taxon>
    </lineage>
</organism>
<accession>A0A1S3W1G4</accession>